<dbReference type="RefSeq" id="WP_168881202.1">
    <property type="nucleotide sequence ID" value="NZ_JABAIL010000001.1"/>
</dbReference>
<dbReference type="AlphaFoldDB" id="A0A7X8SI38"/>
<dbReference type="SUPFAM" id="SSF53756">
    <property type="entry name" value="UDP-Glycosyltransferase/glycogen phosphorylase"/>
    <property type="match status" value="1"/>
</dbReference>
<reference evidence="1 2" key="1">
    <citation type="submission" date="2020-04" db="EMBL/GenBank/DDBJ databases">
        <title>Flammeovirga sp. SR4, a novel species isolated from seawater.</title>
        <authorList>
            <person name="Wang X."/>
        </authorList>
    </citation>
    <scope>NUCLEOTIDE SEQUENCE [LARGE SCALE GENOMIC DNA]</scope>
    <source>
        <strain evidence="1 2">SR4</strain>
    </source>
</reference>
<protein>
    <submittedName>
        <fullName evidence="1">Glycosyltransferase family 4 protein</fullName>
    </submittedName>
</protein>
<proteinExistence type="predicted"/>
<keyword evidence="2" id="KW-1185">Reference proteome</keyword>
<gene>
    <name evidence="1" type="ORF">HGP29_04760</name>
</gene>
<evidence type="ECO:0000313" key="1">
    <source>
        <dbReference type="EMBL" id="NLR90503.1"/>
    </source>
</evidence>
<dbReference type="Gene3D" id="3.40.50.2000">
    <property type="entry name" value="Glycogen Phosphorylase B"/>
    <property type="match status" value="1"/>
</dbReference>
<comment type="caution">
    <text evidence="1">The sequence shown here is derived from an EMBL/GenBank/DDBJ whole genome shotgun (WGS) entry which is preliminary data.</text>
</comment>
<sequence length="366" mass="42743">MNYLKNKTIIILSPQKWNSIQVSKHHYAIQLAKDNNVIFINPPSNKENISNSIYNKIRIIDYKLIIPTTLRYKSRFIFNLIIKSKVKSILKNYKIKGDIVWCFDPNIFNDLNVFNCKTKIFHPVDPITEQEQINVANTADVIFSVSQKILSSFNKIKKPKYFINHGLGNDFVNSSKKYSFKEKNRDETFKVGYVGNLIREAIDRDLFLELVSQNTDVDFYLWGPSYSKNDNGAIHFIKKLSTLNNVILKGIKKGSELANDIKNMDFFFLTYKNIPHLSDRSNSHKLIEYLNTGKPIISIDIETYRNNNLILMTKKNDNEMLDLFNHLKNNYSDFHNENLFYKRIEYAHSNSMSQQINKIDSILANL</sequence>
<dbReference type="EMBL" id="JABAIL010000001">
    <property type="protein sequence ID" value="NLR90503.1"/>
    <property type="molecule type" value="Genomic_DNA"/>
</dbReference>
<dbReference type="Proteomes" id="UP000585050">
    <property type="component" value="Unassembled WGS sequence"/>
</dbReference>
<dbReference type="GO" id="GO:0016740">
    <property type="term" value="F:transferase activity"/>
    <property type="evidence" value="ECO:0007669"/>
    <property type="project" value="UniProtKB-KW"/>
</dbReference>
<name>A0A7X8SI38_9BACT</name>
<keyword evidence="1" id="KW-0808">Transferase</keyword>
<evidence type="ECO:0000313" key="2">
    <source>
        <dbReference type="Proteomes" id="UP000585050"/>
    </source>
</evidence>
<accession>A0A7X8SI38</accession>
<organism evidence="1 2">
    <name type="scientific">Flammeovirga agarivorans</name>
    <dbReference type="NCBI Taxonomy" id="2726742"/>
    <lineage>
        <taxon>Bacteria</taxon>
        <taxon>Pseudomonadati</taxon>
        <taxon>Bacteroidota</taxon>
        <taxon>Cytophagia</taxon>
        <taxon>Cytophagales</taxon>
        <taxon>Flammeovirgaceae</taxon>
        <taxon>Flammeovirga</taxon>
    </lineage>
</organism>